<accession>A0ACC3CGN3</accession>
<evidence type="ECO:0000313" key="1">
    <source>
        <dbReference type="EMBL" id="KAK1869370.1"/>
    </source>
</evidence>
<proteinExistence type="predicted"/>
<keyword evidence="2" id="KW-1185">Reference proteome</keyword>
<evidence type="ECO:0000313" key="2">
    <source>
        <dbReference type="Proteomes" id="UP000798662"/>
    </source>
</evidence>
<dbReference type="EMBL" id="CM020620">
    <property type="protein sequence ID" value="KAK1869370.1"/>
    <property type="molecule type" value="Genomic_DNA"/>
</dbReference>
<name>A0ACC3CGN3_PYRYE</name>
<sequence>MSQQQFRRQNALAVDPATTGTAQVLPWPIAYNGVSGSCTSADLPARGTEGPARGPRQRDGGPSAAALPPVPACGVGVRSAAPRKWPAAGRNRRRTAAAAATSRRRLGIVDGSM</sequence>
<organism evidence="1 2">
    <name type="scientific">Pyropia yezoensis</name>
    <name type="common">Susabi-nori</name>
    <name type="synonym">Porphyra yezoensis</name>
    <dbReference type="NCBI Taxonomy" id="2788"/>
    <lineage>
        <taxon>Eukaryota</taxon>
        <taxon>Rhodophyta</taxon>
        <taxon>Bangiophyceae</taxon>
        <taxon>Bangiales</taxon>
        <taxon>Bangiaceae</taxon>
        <taxon>Pyropia</taxon>
    </lineage>
</organism>
<protein>
    <submittedName>
        <fullName evidence="1">Uncharacterized protein</fullName>
    </submittedName>
</protein>
<dbReference type="Proteomes" id="UP000798662">
    <property type="component" value="Chromosome 3"/>
</dbReference>
<gene>
    <name evidence="1" type="ORF">I4F81_011847</name>
</gene>
<comment type="caution">
    <text evidence="1">The sequence shown here is derived from an EMBL/GenBank/DDBJ whole genome shotgun (WGS) entry which is preliminary data.</text>
</comment>
<reference evidence="1" key="1">
    <citation type="submission" date="2019-11" db="EMBL/GenBank/DDBJ databases">
        <title>Nori genome reveals adaptations in red seaweeds to the harsh intertidal environment.</title>
        <authorList>
            <person name="Wang D."/>
            <person name="Mao Y."/>
        </authorList>
    </citation>
    <scope>NUCLEOTIDE SEQUENCE</scope>
    <source>
        <tissue evidence="1">Gametophyte</tissue>
    </source>
</reference>